<evidence type="ECO:0000313" key="1">
    <source>
        <dbReference type="EMBL" id="CAL1598213.1"/>
    </source>
</evidence>
<proteinExistence type="predicted"/>
<dbReference type="AlphaFoldDB" id="A0AAV2L748"/>
<keyword evidence="2" id="KW-1185">Reference proteome</keyword>
<organism evidence="1 2">
    <name type="scientific">Knipowitschia caucasica</name>
    <name type="common">Caucasian dwarf goby</name>
    <name type="synonym">Pomatoschistus caucasicus</name>
    <dbReference type="NCBI Taxonomy" id="637954"/>
    <lineage>
        <taxon>Eukaryota</taxon>
        <taxon>Metazoa</taxon>
        <taxon>Chordata</taxon>
        <taxon>Craniata</taxon>
        <taxon>Vertebrata</taxon>
        <taxon>Euteleostomi</taxon>
        <taxon>Actinopterygii</taxon>
        <taxon>Neopterygii</taxon>
        <taxon>Teleostei</taxon>
        <taxon>Neoteleostei</taxon>
        <taxon>Acanthomorphata</taxon>
        <taxon>Gobiaria</taxon>
        <taxon>Gobiiformes</taxon>
        <taxon>Gobioidei</taxon>
        <taxon>Gobiidae</taxon>
        <taxon>Gobiinae</taxon>
        <taxon>Knipowitschia</taxon>
    </lineage>
</organism>
<protein>
    <submittedName>
        <fullName evidence="1">Uncharacterized protein</fullName>
    </submittedName>
</protein>
<evidence type="ECO:0000313" key="2">
    <source>
        <dbReference type="Proteomes" id="UP001497482"/>
    </source>
</evidence>
<reference evidence="1 2" key="1">
    <citation type="submission" date="2024-04" db="EMBL/GenBank/DDBJ databases">
        <authorList>
            <person name="Waldvogel A.-M."/>
            <person name="Schoenle A."/>
        </authorList>
    </citation>
    <scope>NUCLEOTIDE SEQUENCE [LARGE SCALE GENOMIC DNA]</scope>
</reference>
<sequence length="121" mass="13698">MAQELKLYARRHPEADFVELREEALLRALTVSPNSERLVWGKTRMGPDGTDYLALVEALSDTGEVGVARTIGVVRNRMIPLRVCNPHPYSYIIGRYQKLGRIYRIDYSDVHGPEDVNLSLG</sequence>
<dbReference type="EMBL" id="OZ035844">
    <property type="protein sequence ID" value="CAL1598213.1"/>
    <property type="molecule type" value="Genomic_DNA"/>
</dbReference>
<dbReference type="Proteomes" id="UP001497482">
    <property type="component" value="Chromosome 22"/>
</dbReference>
<name>A0AAV2L748_KNICA</name>
<gene>
    <name evidence="1" type="ORF">KC01_LOCUS26629</name>
</gene>
<accession>A0AAV2L748</accession>